<dbReference type="STRING" id="1913578.LPB140_03895"/>
<organism evidence="2 3">
    <name type="scientific">Sphingorhabdus lutea</name>
    <dbReference type="NCBI Taxonomy" id="1913578"/>
    <lineage>
        <taxon>Bacteria</taxon>
        <taxon>Pseudomonadati</taxon>
        <taxon>Pseudomonadota</taxon>
        <taxon>Alphaproteobacteria</taxon>
        <taxon>Sphingomonadales</taxon>
        <taxon>Sphingomonadaceae</taxon>
        <taxon>Sphingorhabdus</taxon>
    </lineage>
</organism>
<dbReference type="EMBL" id="CP018154">
    <property type="protein sequence ID" value="APG62091.1"/>
    <property type="molecule type" value="Genomic_DNA"/>
</dbReference>
<dbReference type="KEGG" id="sphl:LPB140_03895"/>
<sequence>MQSENKFFEDFAKMINGVAGTVAGVGREAENNFKEKARGWFSDLDMVSREEFDAVKAMAQKAREKSVMLEKRIEALENSIAAASAAPAAKKADTAAKDAPKTAPKKKPSGKK</sequence>
<keyword evidence="3" id="KW-1185">Reference proteome</keyword>
<dbReference type="RefSeq" id="WP_072558741.1">
    <property type="nucleotide sequence ID" value="NZ_CP018154.1"/>
</dbReference>
<dbReference type="Proteomes" id="UP000242561">
    <property type="component" value="Chromosome"/>
</dbReference>
<evidence type="ECO:0008006" key="4">
    <source>
        <dbReference type="Google" id="ProtNLM"/>
    </source>
</evidence>
<dbReference type="OrthoDB" id="7392124at2"/>
<dbReference type="Pfam" id="PF04380">
    <property type="entry name" value="BMFP"/>
    <property type="match status" value="1"/>
</dbReference>
<dbReference type="PANTHER" id="PTHR38040">
    <property type="entry name" value="UBIQUINONE BIOSYNTHESIS ACCESSORY FACTOR UBIK"/>
    <property type="match status" value="1"/>
</dbReference>
<accession>A0A1L3JAE1</accession>
<reference evidence="2 3" key="1">
    <citation type="submission" date="2016-11" db="EMBL/GenBank/DDBJ databases">
        <title>Sphingorhabdus sp. LPB0140, isolated from marine environment.</title>
        <authorList>
            <person name="Kim E."/>
            <person name="Yi H."/>
        </authorList>
    </citation>
    <scope>NUCLEOTIDE SEQUENCE [LARGE SCALE GENOMIC DNA]</scope>
    <source>
        <strain evidence="2 3">LPB0140</strain>
    </source>
</reference>
<feature type="compositionally biased region" description="Basic and acidic residues" evidence="1">
    <location>
        <begin position="90"/>
        <end position="100"/>
    </location>
</feature>
<evidence type="ECO:0000313" key="2">
    <source>
        <dbReference type="EMBL" id="APG62091.1"/>
    </source>
</evidence>
<name>A0A1L3JAE1_9SPHN</name>
<dbReference type="InterPro" id="IPR007475">
    <property type="entry name" value="UbiK"/>
</dbReference>
<dbReference type="PANTHER" id="PTHR38040:SF1">
    <property type="entry name" value="UBIQUINONE BIOSYNTHESIS ACCESSORY FACTOR UBIK"/>
    <property type="match status" value="1"/>
</dbReference>
<feature type="region of interest" description="Disordered" evidence="1">
    <location>
        <begin position="83"/>
        <end position="112"/>
    </location>
</feature>
<gene>
    <name evidence="2" type="ORF">LPB140_03895</name>
</gene>
<evidence type="ECO:0000313" key="3">
    <source>
        <dbReference type="Proteomes" id="UP000242561"/>
    </source>
</evidence>
<feature type="compositionally biased region" description="Basic residues" evidence="1">
    <location>
        <begin position="103"/>
        <end position="112"/>
    </location>
</feature>
<proteinExistence type="predicted"/>
<dbReference type="AlphaFoldDB" id="A0A1L3JAE1"/>
<protein>
    <recommendedName>
        <fullName evidence="4">Accessory factor UbiK family protein</fullName>
    </recommendedName>
</protein>
<evidence type="ECO:0000256" key="1">
    <source>
        <dbReference type="SAM" id="MobiDB-lite"/>
    </source>
</evidence>